<dbReference type="Pfam" id="PF01925">
    <property type="entry name" value="TauE"/>
    <property type="match status" value="1"/>
</dbReference>
<evidence type="ECO:0000256" key="6">
    <source>
        <dbReference type="SAM" id="Phobius"/>
    </source>
</evidence>
<evidence type="ECO:0000313" key="8">
    <source>
        <dbReference type="EMBL" id="WIA09041.1"/>
    </source>
</evidence>
<keyword evidence="4 6" id="KW-0472">Membrane</keyword>
<feature type="domain" description="WLM" evidence="7">
    <location>
        <begin position="1"/>
        <end position="209"/>
    </location>
</feature>
<dbReference type="PANTHER" id="PTHR46622:SF1">
    <property type="entry name" value="DNA-DEPENDENT METALLOPROTEASE WSS1"/>
    <property type="match status" value="1"/>
</dbReference>
<feature type="compositionally biased region" description="Low complexity" evidence="5">
    <location>
        <begin position="413"/>
        <end position="435"/>
    </location>
</feature>
<feature type="transmembrane region" description="Helical" evidence="6">
    <location>
        <begin position="502"/>
        <end position="524"/>
    </location>
</feature>
<dbReference type="Proteomes" id="UP001244341">
    <property type="component" value="Chromosome 1b"/>
</dbReference>
<dbReference type="PANTHER" id="PTHR46622">
    <property type="entry name" value="DNA-DEPENDENT METALLOPROTEASE WSS1"/>
    <property type="match status" value="1"/>
</dbReference>
<evidence type="ECO:0000256" key="4">
    <source>
        <dbReference type="ARBA" id="ARBA00023136"/>
    </source>
</evidence>
<organism evidence="8 9">
    <name type="scientific">Tetradesmus obliquus</name>
    <name type="common">Green alga</name>
    <name type="synonym">Acutodesmus obliquus</name>
    <dbReference type="NCBI Taxonomy" id="3088"/>
    <lineage>
        <taxon>Eukaryota</taxon>
        <taxon>Viridiplantae</taxon>
        <taxon>Chlorophyta</taxon>
        <taxon>core chlorophytes</taxon>
        <taxon>Chlorophyceae</taxon>
        <taxon>CS clade</taxon>
        <taxon>Sphaeropleales</taxon>
        <taxon>Scenedesmaceae</taxon>
        <taxon>Tetradesmus</taxon>
    </lineage>
</organism>
<feature type="transmembrane region" description="Helical" evidence="6">
    <location>
        <begin position="666"/>
        <end position="688"/>
    </location>
</feature>
<dbReference type="InterPro" id="IPR002781">
    <property type="entry name" value="TM_pro_TauE-like"/>
</dbReference>
<feature type="transmembrane region" description="Helical" evidence="6">
    <location>
        <begin position="605"/>
        <end position="628"/>
    </location>
</feature>
<feature type="transmembrane region" description="Helical" evidence="6">
    <location>
        <begin position="319"/>
        <end position="338"/>
    </location>
</feature>
<feature type="transmembrane region" description="Helical" evidence="6">
    <location>
        <begin position="574"/>
        <end position="599"/>
    </location>
</feature>
<gene>
    <name evidence="8" type="ORF">OEZ85_008455</name>
</gene>
<comment type="subcellular location">
    <subcellularLocation>
        <location evidence="1">Membrane</location>
        <topology evidence="1">Multi-pass membrane protein</topology>
    </subcellularLocation>
</comment>
<evidence type="ECO:0000256" key="2">
    <source>
        <dbReference type="ARBA" id="ARBA00022692"/>
    </source>
</evidence>
<feature type="transmembrane region" description="Helical" evidence="6">
    <location>
        <begin position="377"/>
        <end position="395"/>
    </location>
</feature>
<keyword evidence="9" id="KW-1185">Reference proteome</keyword>
<evidence type="ECO:0000256" key="5">
    <source>
        <dbReference type="SAM" id="MobiDB-lite"/>
    </source>
</evidence>
<proteinExistence type="predicted"/>
<dbReference type="Pfam" id="PF08325">
    <property type="entry name" value="WLM"/>
    <property type="match status" value="1"/>
</dbReference>
<evidence type="ECO:0000259" key="7">
    <source>
        <dbReference type="PROSITE" id="PS51397"/>
    </source>
</evidence>
<feature type="transmembrane region" description="Helical" evidence="6">
    <location>
        <begin position="278"/>
        <end position="307"/>
    </location>
</feature>
<feature type="transmembrane region" description="Helical" evidence="6">
    <location>
        <begin position="635"/>
        <end position="654"/>
    </location>
</feature>
<evidence type="ECO:0000256" key="3">
    <source>
        <dbReference type="ARBA" id="ARBA00022989"/>
    </source>
</evidence>
<reference evidence="8 9" key="1">
    <citation type="submission" date="2023-05" db="EMBL/GenBank/DDBJ databases">
        <title>A 100% complete, gapless, phased diploid assembly of the Scenedesmus obliquus UTEX 3031 genome.</title>
        <authorList>
            <person name="Biondi T.C."/>
            <person name="Hanschen E.R."/>
            <person name="Kwon T."/>
            <person name="Eng W."/>
            <person name="Kruse C.P.S."/>
            <person name="Koehler S.I."/>
            <person name="Kunde Y."/>
            <person name="Gleasner C.D."/>
            <person name="You Mak K.T."/>
            <person name="Polle J."/>
            <person name="Hovde B.T."/>
            <person name="Starkenburg S.R."/>
        </authorList>
    </citation>
    <scope>NUCLEOTIDE SEQUENCE [LARGE SCALE GENOMIC DNA]</scope>
    <source>
        <strain evidence="8 9">DOE0152z</strain>
    </source>
</reference>
<protein>
    <recommendedName>
        <fullName evidence="7">WLM domain-containing protein</fullName>
    </recommendedName>
</protein>
<feature type="transmembrane region" description="Helical" evidence="6">
    <location>
        <begin position="212"/>
        <end position="230"/>
    </location>
</feature>
<feature type="region of interest" description="Disordered" evidence="5">
    <location>
        <begin position="409"/>
        <end position="436"/>
    </location>
</feature>
<keyword evidence="3 6" id="KW-1133">Transmembrane helix</keyword>
<dbReference type="InterPro" id="IPR053000">
    <property type="entry name" value="WSS1-like_metalloprotease"/>
</dbReference>
<keyword evidence="2 6" id="KW-0812">Transmembrane</keyword>
<feature type="transmembrane region" description="Helical" evidence="6">
    <location>
        <begin position="471"/>
        <end position="490"/>
    </location>
</feature>
<dbReference type="InterPro" id="IPR013536">
    <property type="entry name" value="WLM_dom"/>
</dbReference>
<dbReference type="PROSITE" id="PS51397">
    <property type="entry name" value="WLM"/>
    <property type="match status" value="1"/>
</dbReference>
<feature type="transmembrane region" description="Helical" evidence="6">
    <location>
        <begin position="350"/>
        <end position="371"/>
    </location>
</feature>
<evidence type="ECO:0000313" key="9">
    <source>
        <dbReference type="Proteomes" id="UP001244341"/>
    </source>
</evidence>
<evidence type="ECO:0000256" key="1">
    <source>
        <dbReference type="ARBA" id="ARBA00004141"/>
    </source>
</evidence>
<dbReference type="EMBL" id="CP126208">
    <property type="protein sequence ID" value="WIA09041.1"/>
    <property type="molecule type" value="Genomic_DNA"/>
</dbReference>
<accession>A0ABY8TIV7</accession>
<sequence>MPVAQTDEYKVLEIKTLGKDRDAEARQMLECVAKQVQPIMRKRQWTVRKLSEFVPRSPNLLGLNVNRGQEVKIRLRPAGSQAAFYDWNHVLGTMLHELCHNRIGPHNAEFYKLLDELWTEAEELMDKGITGTAQGFDAASAGRLGAHGFIPTHNPPEHKMADAIRKAAEARARQQALMPSGPCKLGGSSSYRHMTPAQAAAAAAERRARDNLWLAAVLALGLAAAAVCSADRLKSSNARAAWPLSASAAQGSSILQASVQASAVAAEQQQFVLDTRNIIALMVAFLVASLAASAGVGGGAFFVPLAMVCLSMSLKEATVLSQASIAAVSLASIGFNLRKRHPLHPDSKTLIDYEMCLTMTPALLLGVSIGVLFNAAFPTWLITSLLIAMLAFMSVKTGQKGASLWRTETTALQRRQQQQQQQQAPAANSSSSADAGVLPVSSTGAAPAAVVVSDGAAADADVKPRRAPYPWSLAVGVLLLWVGFSGLQLLRQTTERCSPAYFAVTAAEVVFGAGASLMFAYYCIARPARQQTAPDSLTAPLLGGQQPSLPTLMQQQQQHMQQSMQQLSVQAAKVAAAGVLAGVLGIGGGMLMAPMMLAAGVHPQAASATSNILVFFCSSSATLAFFLAGRVNLQLSAVYCLVCGVASLVGLTLFGRLVKASGRPSIVVLLLAFIMVSGAVCSGVFGYLDAWRQWQEGTGGWKSVC</sequence>
<name>A0ABY8TIV7_TETOB</name>